<evidence type="ECO:0000256" key="7">
    <source>
        <dbReference type="ARBA" id="ARBA00047942"/>
    </source>
</evidence>
<dbReference type="EC" id="2.1.1.72" evidence="2"/>
<keyword evidence="5" id="KW-0949">S-adenosyl-L-methionine</keyword>
<dbReference type="PANTHER" id="PTHR33841:SF5">
    <property type="entry name" value="DNA METHYLASE (MODIFICATION METHYLASE) (METHYLTRANSFERASE)-RELATED"/>
    <property type="match status" value="1"/>
</dbReference>
<sequence>MKSNFIKSVEGFGVSAREILLFDSSDPRLIDYLSLVSDDPSSPQLSGVIEASGRPLIYLLDAQNLSKSPSDSTEQVHQALNVLACRGELAYLAVVYAGQLDVYPVQSTDQMNSPASQRVVVREGHSGGVGFIRDLLEGDVPEMLGQSRQARSAQRKTVENTLFNLLMNVGRELNTTGALQGQHETILALTGRALLTRFLLDRDIITESTFPELFASCNTIDCFSSPRLAALTNSWLDTTFNGDLLKLPVPARSYKSWFSKLDPSVFKKLSFILGHADESGQQPLPGFINFAHVPVGLLSEVYERYAHGNLDSGVRVSARQESIHYTPRHIAEYILSEAFDGVTTAPTHQAKVLDPSCGAGVFVILAFRRLIAEHWAASGVRPDTWKIRDILYNQIAGFDINRSALTLAALGLYLSALELDPEPLPTSKLKFDHNLIGSVLHLVRTNSEPWPEHSVVMGSLGTAVPANVNAQYDVVVGNPPWSSFPKSFSQRLTCVVRDVAQRRDPEHLDEVVKTYQNPDQVPDLPFVWKSMDWAKPDGVIAFALHARVLFKNSDQGLEARNSLFKALNVTGIINGSALRNSRVWPRIAAQFCLLFGRNALPTSHNYFNYISPQHERSLNNGQGRMRIDFHSKDPVQAAALEERPHLLKTLYKGTPLDVTVIDHIQSLLQQGYAMQLQEYWDTRVGKGRCGVGFQTTSKKQDASVLIELGAKMLSKSSGAGYVINAKLLPKFDYPRLHRVRKITLYQPPLVVINKAPGAGADTETARIALGKIPIAYNESFYGYSCKGHPQATALAKYLFAVLNSDLLRYYTLMISSQYGIEREVIHKADIEKFPFVRYELLSEAMKNRIDSTYNEFVNSYDRTILNDLVYSIYEIDRYARQVISDTLQVGLPVAESKNLAERPVTKAELKLFCRELKKALEPTLVNVSSVYDTLRSWNFISITPKCSPSIDLRHEDVISEIADASGSSMITIRSRQCTHIGILNQYRYWTLSRARLIALQLLKDTRFLKD</sequence>
<evidence type="ECO:0000259" key="8">
    <source>
        <dbReference type="Pfam" id="PF07669"/>
    </source>
</evidence>
<dbReference type="InterPro" id="IPR011639">
    <property type="entry name" value="MethylTrfase_TaqI-like_dom"/>
</dbReference>
<dbReference type="PRINTS" id="PR00507">
    <property type="entry name" value="N12N6MTFRASE"/>
</dbReference>
<organism evidence="9 10">
    <name type="scientific">Gilvimarinus gilvus</name>
    <dbReference type="NCBI Taxonomy" id="3058038"/>
    <lineage>
        <taxon>Bacteria</taxon>
        <taxon>Pseudomonadati</taxon>
        <taxon>Pseudomonadota</taxon>
        <taxon>Gammaproteobacteria</taxon>
        <taxon>Cellvibrionales</taxon>
        <taxon>Cellvibrionaceae</taxon>
        <taxon>Gilvimarinus</taxon>
    </lineage>
</organism>
<dbReference type="RefSeq" id="WP_302724278.1">
    <property type="nucleotide sequence ID" value="NZ_JAULRU010000783.1"/>
</dbReference>
<dbReference type="EMBL" id="JAXAFO010000022">
    <property type="protein sequence ID" value="MDX6850307.1"/>
    <property type="molecule type" value="Genomic_DNA"/>
</dbReference>
<dbReference type="Pfam" id="PF07669">
    <property type="entry name" value="Eco57I"/>
    <property type="match status" value="1"/>
</dbReference>
<accession>A0ABU4S1H4</accession>
<evidence type="ECO:0000256" key="5">
    <source>
        <dbReference type="ARBA" id="ARBA00022691"/>
    </source>
</evidence>
<keyword evidence="4" id="KW-0808">Transferase</keyword>
<name>A0ABU4S1H4_9GAMM</name>
<evidence type="ECO:0000313" key="9">
    <source>
        <dbReference type="EMBL" id="MDX6850307.1"/>
    </source>
</evidence>
<dbReference type="InterPro" id="IPR050953">
    <property type="entry name" value="N4_N6_ade-DNA_methylase"/>
</dbReference>
<feature type="domain" description="Type II methyltransferase M.TaqI-like" evidence="8">
    <location>
        <begin position="393"/>
        <end position="574"/>
    </location>
</feature>
<dbReference type="Gene3D" id="3.40.50.150">
    <property type="entry name" value="Vaccinia Virus protein VP39"/>
    <property type="match status" value="1"/>
</dbReference>
<evidence type="ECO:0000256" key="3">
    <source>
        <dbReference type="ARBA" id="ARBA00022603"/>
    </source>
</evidence>
<dbReference type="GO" id="GO:0032259">
    <property type="term" value="P:methylation"/>
    <property type="evidence" value="ECO:0007669"/>
    <property type="project" value="UniProtKB-KW"/>
</dbReference>
<dbReference type="InterPro" id="IPR002052">
    <property type="entry name" value="DNA_methylase_N6_adenine_CS"/>
</dbReference>
<keyword evidence="6" id="KW-0680">Restriction system</keyword>
<dbReference type="Proteomes" id="UP001273505">
    <property type="component" value="Unassembled WGS sequence"/>
</dbReference>
<comment type="catalytic activity">
    <reaction evidence="7">
        <text>a 2'-deoxyadenosine in DNA + S-adenosyl-L-methionine = an N(6)-methyl-2'-deoxyadenosine in DNA + S-adenosyl-L-homocysteine + H(+)</text>
        <dbReference type="Rhea" id="RHEA:15197"/>
        <dbReference type="Rhea" id="RHEA-COMP:12418"/>
        <dbReference type="Rhea" id="RHEA-COMP:12419"/>
        <dbReference type="ChEBI" id="CHEBI:15378"/>
        <dbReference type="ChEBI" id="CHEBI:57856"/>
        <dbReference type="ChEBI" id="CHEBI:59789"/>
        <dbReference type="ChEBI" id="CHEBI:90615"/>
        <dbReference type="ChEBI" id="CHEBI:90616"/>
        <dbReference type="EC" id="2.1.1.72"/>
    </reaction>
</comment>
<keyword evidence="10" id="KW-1185">Reference proteome</keyword>
<dbReference type="PROSITE" id="PS00092">
    <property type="entry name" value="N6_MTASE"/>
    <property type="match status" value="1"/>
</dbReference>
<keyword evidence="3 9" id="KW-0489">Methyltransferase</keyword>
<gene>
    <name evidence="9" type="ORF">SCD92_13110</name>
</gene>
<comment type="similarity">
    <text evidence="1">Belongs to the N(4)/N(6)-methyltransferase family.</text>
</comment>
<dbReference type="GO" id="GO:0008168">
    <property type="term" value="F:methyltransferase activity"/>
    <property type="evidence" value="ECO:0007669"/>
    <property type="project" value="UniProtKB-KW"/>
</dbReference>
<protein>
    <recommendedName>
        <fullName evidence="2">site-specific DNA-methyltransferase (adenine-specific)</fullName>
        <ecNumber evidence="2">2.1.1.72</ecNumber>
    </recommendedName>
</protein>
<evidence type="ECO:0000256" key="2">
    <source>
        <dbReference type="ARBA" id="ARBA00011900"/>
    </source>
</evidence>
<proteinExistence type="inferred from homology"/>
<evidence type="ECO:0000256" key="4">
    <source>
        <dbReference type="ARBA" id="ARBA00022679"/>
    </source>
</evidence>
<evidence type="ECO:0000313" key="10">
    <source>
        <dbReference type="Proteomes" id="UP001273505"/>
    </source>
</evidence>
<dbReference type="InterPro" id="IPR029063">
    <property type="entry name" value="SAM-dependent_MTases_sf"/>
</dbReference>
<comment type="caution">
    <text evidence="9">The sequence shown here is derived from an EMBL/GenBank/DDBJ whole genome shotgun (WGS) entry which is preliminary data.</text>
</comment>
<evidence type="ECO:0000256" key="1">
    <source>
        <dbReference type="ARBA" id="ARBA00006594"/>
    </source>
</evidence>
<reference evidence="9 10" key="1">
    <citation type="submission" date="2023-11" db="EMBL/GenBank/DDBJ databases">
        <title>Gilvimarinus fulvus sp. nov., isolated from the surface of Kelp.</title>
        <authorList>
            <person name="Sun Y.Y."/>
            <person name="Gong Y."/>
            <person name="Du Z.J."/>
        </authorList>
    </citation>
    <scope>NUCLEOTIDE SEQUENCE [LARGE SCALE GENOMIC DNA]</scope>
    <source>
        <strain evidence="9 10">SDUM040013</strain>
    </source>
</reference>
<evidence type="ECO:0000256" key="6">
    <source>
        <dbReference type="ARBA" id="ARBA00022747"/>
    </source>
</evidence>
<dbReference type="SUPFAM" id="SSF53335">
    <property type="entry name" value="S-adenosyl-L-methionine-dependent methyltransferases"/>
    <property type="match status" value="1"/>
</dbReference>
<dbReference type="PANTHER" id="PTHR33841">
    <property type="entry name" value="DNA METHYLTRANSFERASE YEEA-RELATED"/>
    <property type="match status" value="1"/>
</dbReference>